<accession>A0A8J2UNE2</accession>
<comment type="caution">
    <text evidence="1">The sequence shown here is derived from an EMBL/GenBank/DDBJ whole genome shotgun (WGS) entry which is preliminary data.</text>
</comment>
<reference evidence="1" key="1">
    <citation type="journal article" date="2014" name="Int. J. Syst. Evol. Microbiol.">
        <title>Complete genome sequence of Corynebacterium casei LMG S-19264T (=DSM 44701T), isolated from a smear-ripened cheese.</title>
        <authorList>
            <consortium name="US DOE Joint Genome Institute (JGI-PGF)"/>
            <person name="Walter F."/>
            <person name="Albersmeier A."/>
            <person name="Kalinowski J."/>
            <person name="Ruckert C."/>
        </authorList>
    </citation>
    <scope>NUCLEOTIDE SEQUENCE</scope>
    <source>
        <strain evidence="1">CCM 7086</strain>
    </source>
</reference>
<name>A0A8J2UNE2_9BURK</name>
<dbReference type="EMBL" id="BMCG01000001">
    <property type="protein sequence ID" value="GGB95763.1"/>
    <property type="molecule type" value="Genomic_DNA"/>
</dbReference>
<dbReference type="Proteomes" id="UP000620266">
    <property type="component" value="Unassembled WGS sequence"/>
</dbReference>
<dbReference type="AlphaFoldDB" id="A0A8J2UNE2"/>
<evidence type="ECO:0000313" key="2">
    <source>
        <dbReference type="Proteomes" id="UP000620266"/>
    </source>
</evidence>
<gene>
    <name evidence="1" type="ORF">GCM10007205_01270</name>
</gene>
<protein>
    <submittedName>
        <fullName evidence="1">Uncharacterized protein</fullName>
    </submittedName>
</protein>
<proteinExistence type="predicted"/>
<keyword evidence="2" id="KW-1185">Reference proteome</keyword>
<evidence type="ECO:0000313" key="1">
    <source>
        <dbReference type="EMBL" id="GGB95763.1"/>
    </source>
</evidence>
<reference evidence="1" key="2">
    <citation type="submission" date="2020-09" db="EMBL/GenBank/DDBJ databases">
        <authorList>
            <person name="Sun Q."/>
            <person name="Sedlacek I."/>
        </authorList>
    </citation>
    <scope>NUCLEOTIDE SEQUENCE</scope>
    <source>
        <strain evidence="1">CCM 7086</strain>
    </source>
</reference>
<organism evidence="1 2">
    <name type="scientific">Oxalicibacterium flavum</name>
    <dbReference type="NCBI Taxonomy" id="179467"/>
    <lineage>
        <taxon>Bacteria</taxon>
        <taxon>Pseudomonadati</taxon>
        <taxon>Pseudomonadota</taxon>
        <taxon>Betaproteobacteria</taxon>
        <taxon>Burkholderiales</taxon>
        <taxon>Oxalobacteraceae</taxon>
        <taxon>Oxalicibacterium</taxon>
    </lineage>
</organism>
<sequence>MRIDAKASVRNAKFGGVHNRQLPRVEDAGNAGEEQIEARCRARHAAAELMQGISGCCHEETIARIGGEAVMADRHRRKGRKGVKEGRQRAAGILYSTTFFASML</sequence>